<dbReference type="InterPro" id="IPR029510">
    <property type="entry name" value="Ald_DH_CS_GLU"/>
</dbReference>
<dbReference type="InterPro" id="IPR015590">
    <property type="entry name" value="Aldehyde_DH_dom"/>
</dbReference>
<dbReference type="InterPro" id="IPR016162">
    <property type="entry name" value="Ald_DH_N"/>
</dbReference>
<dbReference type="EMBL" id="CP109546">
    <property type="protein sequence ID" value="WTZ11273.1"/>
    <property type="molecule type" value="Genomic_DNA"/>
</dbReference>
<dbReference type="NCBIfam" id="NF006916">
    <property type="entry name" value="PRK09407.1"/>
    <property type="match status" value="1"/>
</dbReference>
<dbReference type="FunFam" id="3.40.605.10:FF:000010">
    <property type="entry name" value="N-succinylglutamate 5-semialdehyde dehydrogenase"/>
    <property type="match status" value="1"/>
</dbReference>
<evidence type="ECO:0000256" key="5">
    <source>
        <dbReference type="ARBA" id="ARBA00048559"/>
    </source>
</evidence>
<proteinExistence type="inferred from homology"/>
<evidence type="ECO:0000256" key="1">
    <source>
        <dbReference type="ARBA" id="ARBA00009986"/>
    </source>
</evidence>
<dbReference type="Gene3D" id="3.40.309.10">
    <property type="entry name" value="Aldehyde Dehydrogenase, Chain A, domain 2"/>
    <property type="match status" value="1"/>
</dbReference>
<dbReference type="Gene3D" id="3.40.605.10">
    <property type="entry name" value="Aldehyde Dehydrogenase, Chain A, domain 1"/>
    <property type="match status" value="1"/>
</dbReference>
<evidence type="ECO:0000256" key="7">
    <source>
        <dbReference type="RuleBase" id="RU003345"/>
    </source>
</evidence>
<keyword evidence="2" id="KW-0521">NADP</keyword>
<comment type="similarity">
    <text evidence="1 7">Belongs to the aldehyde dehydrogenase family.</text>
</comment>
<dbReference type="EC" id="1.2.1.79" evidence="4"/>
<dbReference type="SUPFAM" id="SSF53720">
    <property type="entry name" value="ALDH-like"/>
    <property type="match status" value="1"/>
</dbReference>
<dbReference type="GO" id="GO:0036243">
    <property type="term" value="F:succinate-semialdehyde dehydrogenase (NADP+) activity"/>
    <property type="evidence" value="ECO:0007669"/>
    <property type="project" value="UniProtKB-EC"/>
</dbReference>
<comment type="catalytic activity">
    <reaction evidence="5">
        <text>succinate semialdehyde + NADP(+) + H2O = succinate + NADPH + 2 H(+)</text>
        <dbReference type="Rhea" id="RHEA:13213"/>
        <dbReference type="ChEBI" id="CHEBI:15377"/>
        <dbReference type="ChEBI" id="CHEBI:15378"/>
        <dbReference type="ChEBI" id="CHEBI:30031"/>
        <dbReference type="ChEBI" id="CHEBI:57706"/>
        <dbReference type="ChEBI" id="CHEBI:57783"/>
        <dbReference type="ChEBI" id="CHEBI:58349"/>
        <dbReference type="EC" id="1.2.1.79"/>
    </reaction>
</comment>
<protein>
    <recommendedName>
        <fullName evidence="4">succinate-semialdehyde dehydrogenase (NADP(+))</fullName>
        <ecNumber evidence="4">1.2.1.79</ecNumber>
    </recommendedName>
</protein>
<accession>A0AAU3I3Q4</accession>
<dbReference type="CDD" id="cd07101">
    <property type="entry name" value="ALDH_SSADH2_GabD2"/>
    <property type="match status" value="1"/>
</dbReference>
<keyword evidence="3 7" id="KW-0560">Oxidoreductase</keyword>
<feature type="compositionally biased region" description="Low complexity" evidence="8">
    <location>
        <begin position="10"/>
        <end position="113"/>
    </location>
</feature>
<dbReference type="PANTHER" id="PTHR11699">
    <property type="entry name" value="ALDEHYDE DEHYDROGENASE-RELATED"/>
    <property type="match status" value="1"/>
</dbReference>
<dbReference type="Pfam" id="PF00171">
    <property type="entry name" value="Aldedh"/>
    <property type="match status" value="1"/>
</dbReference>
<sequence>MTDSQAAEQATDSTGADETAGTDATAGAALATDADLTSAGDTDTATAAPDDTATAVAPEDTGTATAAPEETGTATAAPEETGTATAASDEAADADAPAALGTNPLAPAPAGARTAADVVTPELVAQLTKGVTGSGRTANHTPFTGEKLADVPESTPEDVEKAFERARAAQGAWAATPVRRRAAVLLRFHDLVLARQAEVLDLIQLETGKARLHAHEEVQAVLVAARHYGLKAPSYLRPKRHAGAMPTLTKVTELRHPRGVVGQIAPWNYPLELSVGDALPAFVAGNAVVMKPDTETCLTALWARDLLVEAGLPAEIFQVVIGDGPVVGPEVVRHADYVSFTGSTRTGREVAQGAAARLVGVSLELGGKNAMVVLEDADLDKAAAGAVRACFSSAGQLCISIERLYVHESIADAFTERFAARTRAIRLGTSLAYGADMGSLVGERQLETVTRHVEEAVAKGARVVAGGVARPDIGPYFYEPTILDGVEAPMAVCAEETFGPVVSIYRFTTEDEVVERANSTSYGLNSSVWTKDGRRGRAIAARLRTGTVNVNEGYAPAYGSVQSPMGGMKDSGLGRRHGSEGILKYTEAQTVAHQRLLPMAPSLGMDDEKYAAFMSRSLKVMKALRLR</sequence>
<dbReference type="InterPro" id="IPR016161">
    <property type="entry name" value="Ald_DH/histidinol_DH"/>
</dbReference>
<dbReference type="AlphaFoldDB" id="A0AAU3I3Q4"/>
<feature type="compositionally biased region" description="Polar residues" evidence="8">
    <location>
        <begin position="130"/>
        <end position="142"/>
    </location>
</feature>
<evidence type="ECO:0000256" key="4">
    <source>
        <dbReference type="ARBA" id="ARBA00039122"/>
    </source>
</evidence>
<evidence type="ECO:0000256" key="3">
    <source>
        <dbReference type="ARBA" id="ARBA00023002"/>
    </source>
</evidence>
<evidence type="ECO:0000256" key="8">
    <source>
        <dbReference type="SAM" id="MobiDB-lite"/>
    </source>
</evidence>
<evidence type="ECO:0000256" key="2">
    <source>
        <dbReference type="ARBA" id="ARBA00022857"/>
    </source>
</evidence>
<gene>
    <name evidence="10" type="ORF">OG699_26830</name>
</gene>
<dbReference type="PROSITE" id="PS00687">
    <property type="entry name" value="ALDEHYDE_DEHYDR_GLU"/>
    <property type="match status" value="1"/>
</dbReference>
<feature type="region of interest" description="Disordered" evidence="8">
    <location>
        <begin position="1"/>
        <end position="113"/>
    </location>
</feature>
<organism evidence="10">
    <name type="scientific">Streptomyces sp. NBC_01393</name>
    <dbReference type="NCBI Taxonomy" id="2903851"/>
    <lineage>
        <taxon>Bacteria</taxon>
        <taxon>Bacillati</taxon>
        <taxon>Actinomycetota</taxon>
        <taxon>Actinomycetes</taxon>
        <taxon>Kitasatosporales</taxon>
        <taxon>Streptomycetaceae</taxon>
        <taxon>Streptomyces</taxon>
    </lineage>
</organism>
<name>A0AAU3I3Q4_9ACTN</name>
<evidence type="ECO:0000256" key="6">
    <source>
        <dbReference type="PROSITE-ProRule" id="PRU10007"/>
    </source>
</evidence>
<feature type="active site" evidence="6">
    <location>
        <position position="364"/>
    </location>
</feature>
<evidence type="ECO:0000259" key="9">
    <source>
        <dbReference type="Pfam" id="PF00171"/>
    </source>
</evidence>
<dbReference type="FunFam" id="3.40.309.10:FF:000009">
    <property type="entry name" value="Aldehyde dehydrogenase A"/>
    <property type="match status" value="1"/>
</dbReference>
<feature type="region of interest" description="Disordered" evidence="8">
    <location>
        <begin position="130"/>
        <end position="153"/>
    </location>
</feature>
<feature type="domain" description="Aldehyde dehydrogenase" evidence="9">
    <location>
        <begin position="136"/>
        <end position="591"/>
    </location>
</feature>
<reference evidence="10" key="1">
    <citation type="submission" date="2022-10" db="EMBL/GenBank/DDBJ databases">
        <title>The complete genomes of actinobacterial strains from the NBC collection.</title>
        <authorList>
            <person name="Joergensen T.S."/>
            <person name="Alvarez Arevalo M."/>
            <person name="Sterndorff E.B."/>
            <person name="Faurdal D."/>
            <person name="Vuksanovic O."/>
            <person name="Mourched A.-S."/>
            <person name="Charusanti P."/>
            <person name="Shaw S."/>
            <person name="Blin K."/>
            <person name="Weber T."/>
        </authorList>
    </citation>
    <scope>NUCLEOTIDE SEQUENCE</scope>
    <source>
        <strain evidence="10">NBC_01393</strain>
    </source>
</reference>
<dbReference type="InterPro" id="IPR016163">
    <property type="entry name" value="Ald_DH_C"/>
</dbReference>
<evidence type="ECO:0000313" key="10">
    <source>
        <dbReference type="EMBL" id="WTZ11273.1"/>
    </source>
</evidence>